<organism evidence="1">
    <name type="scientific">Siphoviridae sp. ctnPP24</name>
    <dbReference type="NCBI Taxonomy" id="2825662"/>
    <lineage>
        <taxon>Viruses</taxon>
        <taxon>Duplodnaviria</taxon>
        <taxon>Heunggongvirae</taxon>
        <taxon>Uroviricota</taxon>
        <taxon>Caudoviricetes</taxon>
    </lineage>
</organism>
<name>A0A8S5TZ73_9CAUD</name>
<proteinExistence type="predicted"/>
<dbReference type="EMBL" id="BK015962">
    <property type="protein sequence ID" value="DAF87483.1"/>
    <property type="molecule type" value="Genomic_DNA"/>
</dbReference>
<protein>
    <submittedName>
        <fullName evidence="1">Uncharacterized protein</fullName>
    </submittedName>
</protein>
<reference evidence="1" key="1">
    <citation type="journal article" date="2021" name="Proc. Natl. Acad. Sci. U.S.A.">
        <title>A Catalog of Tens of Thousands of Viruses from Human Metagenomes Reveals Hidden Associations with Chronic Diseases.</title>
        <authorList>
            <person name="Tisza M.J."/>
            <person name="Buck C.B."/>
        </authorList>
    </citation>
    <scope>NUCLEOTIDE SEQUENCE</scope>
    <source>
        <strain evidence="1">CtnPP24</strain>
    </source>
</reference>
<sequence length="1014" mass="115269">MATVVSTLYPPVVSTFQNAFVNTEDAVVYFTLSSFNSASEIKHVHVSCVNQLNNENALNKLSGILIEDLQFDKVSGMYYVTIPTAYIEGNAFNTNQFYKVQIRFDSYNGTDEVPINDEAKKNSYLLSHTQYFSEWSSVCLIRPIHQPKIYLSVFENYTGNSYMTFNKGLTQIAGGLLFVTKNESGEEVVLNTETETLEAYQFDILDDSDNVLFSTPTIYTGENLNPNNIVYNIDFSSLKNSADGSTSDPTSTYYVCRITCRTKNQYQLSKEYKFQIGEYTGADEWQPTIIAEVNDETASIKVSVKNEYSFSDGVSVYVRRASNKDNFKEWETIYSAKLQQIDFSIVDNTVESLTWYRYRVEALTSTGMSIAKPTMSKVVLPQFYDAYFSRGKEQYAVRYNYQVSSFKPVVNRAKIDTLGGKYPKFAENAVLNYKQFSISGMISAESDVYSEFANKTELIHHNNDTLKDLYSEYKDETGVEDLIRNDFKNWQKTGGNQYPSGPISSVTSQEYLTTTTNDWLYEREFREKLIAWLNDGEPKLYRSMAEGSMVVMLTDVTLTPNSTVGRRLWNFSATVYEVEDASSLDTLDTLGIYNRKMIGSINGGGKQDSEDDPKDYIEVIKPAQMYKITVTNNNDIRNDINDALSKKYSGVLSGSKAEDIVLKNVKIFYHSKPRYYTFQANSDGLTEVTENTNGIAEMLNQKQVQRGYYFGVITRGSDGNHNIFVNERGYYQIPNKLDVTGLYFQIGDVVTVEYTLCYKERSSTKEAVSGASIDRTLVGQESGIFKPNAYLGNKIRNKYNFIQMNGDVMLSSKRMKYWKGICLDVTPYAVASIKYHNEDEYKNYLVGGTGVLHMLKDVPVDDICFLGIRMKLTNKKKYLQENEFRLDSSVGAESITALNWFTVIDNADTKQPVSVIQDEQEPQDSFGETWNPIGMDTGTKMYNSIDEIKKPVLNTVYNISNELKLYYNYQWYDFAFASIDAIDKNTATERIGIAAMPVEGMINYYGTVMTTNYQ</sequence>
<accession>A0A8S5TZ73</accession>
<evidence type="ECO:0000313" key="1">
    <source>
        <dbReference type="EMBL" id="DAF87483.1"/>
    </source>
</evidence>